<accession>A0AAX4FU62</accession>
<dbReference type="Gene3D" id="3.40.50.150">
    <property type="entry name" value="Vaccinia Virus protein VP39"/>
    <property type="match status" value="1"/>
</dbReference>
<dbReference type="InterPro" id="IPR007848">
    <property type="entry name" value="Small_mtfrase_dom"/>
</dbReference>
<dbReference type="SUPFAM" id="SSF53335">
    <property type="entry name" value="S-adenosyl-L-methionine-dependent methyltransferases"/>
    <property type="match status" value="1"/>
</dbReference>
<dbReference type="RefSeq" id="WP_318620997.1">
    <property type="nucleotide sequence ID" value="NZ_CP137642.1"/>
</dbReference>
<sequence length="204" mass="22318">MNLRHLEMELERLEGFERPTSRLEQYGTPAPVAARLLHHAAMQGAIEGRRVVDLGCGTGILGCGAALLGASAVTGLDIDPAAVAAARRNADRLGLDIEFVVADVRDSGLDWGRFACDTVVMNPPFGAQKVHADRPFIDRALEIAGEVYGIFNQGSAAFVAAYTEGRAVVVEVIRCRFPMRRTFAHHRSDRMDITVEAIHLRRRI</sequence>
<dbReference type="EMBL" id="CP137642">
    <property type="protein sequence ID" value="WOX57402.1"/>
    <property type="molecule type" value="Genomic_DNA"/>
</dbReference>
<dbReference type="GO" id="GO:0032259">
    <property type="term" value="P:methylation"/>
    <property type="evidence" value="ECO:0007669"/>
    <property type="project" value="InterPro"/>
</dbReference>
<evidence type="ECO:0000313" key="4">
    <source>
        <dbReference type="EMBL" id="WOX57402.1"/>
    </source>
</evidence>
<gene>
    <name evidence="4" type="ORF">R6Y96_08905</name>
</gene>
<dbReference type="GO" id="GO:0008757">
    <property type="term" value="F:S-adenosylmethionine-dependent methyltransferase activity"/>
    <property type="evidence" value="ECO:0007669"/>
    <property type="project" value="UniProtKB-ARBA"/>
</dbReference>
<organism evidence="4 5">
    <name type="scientific">Methanoculleus receptaculi</name>
    <dbReference type="NCBI Taxonomy" id="394967"/>
    <lineage>
        <taxon>Archaea</taxon>
        <taxon>Methanobacteriati</taxon>
        <taxon>Methanobacteriota</taxon>
        <taxon>Stenosarchaea group</taxon>
        <taxon>Methanomicrobia</taxon>
        <taxon>Methanomicrobiales</taxon>
        <taxon>Methanomicrobiaceae</taxon>
        <taxon>Methanoculleus</taxon>
    </lineage>
</organism>
<dbReference type="CDD" id="cd02440">
    <property type="entry name" value="AdoMet_MTases"/>
    <property type="match status" value="1"/>
</dbReference>
<protein>
    <recommendedName>
        <fullName evidence="2">Methyltransferase-like protein 5</fullName>
    </recommendedName>
</protein>
<dbReference type="PANTHER" id="PTHR23290">
    <property type="entry name" value="RRNA N6-ADENOSINE-METHYLTRANSFERASE METTL5"/>
    <property type="match status" value="1"/>
</dbReference>
<dbReference type="PROSITE" id="PS00092">
    <property type="entry name" value="N6_MTASE"/>
    <property type="match status" value="1"/>
</dbReference>
<dbReference type="AlphaFoldDB" id="A0AAX4FU62"/>
<comment type="similarity">
    <text evidence="1">Belongs to the methyltransferase superfamily. PrmA family.</text>
</comment>
<dbReference type="InterPro" id="IPR029063">
    <property type="entry name" value="SAM-dependent_MTases_sf"/>
</dbReference>
<dbReference type="InterPro" id="IPR051720">
    <property type="entry name" value="rRNA_MeTrfase/Polyamine_Synth"/>
</dbReference>
<dbReference type="Proteomes" id="UP001305652">
    <property type="component" value="Chromosome"/>
</dbReference>
<evidence type="ECO:0000256" key="1">
    <source>
        <dbReference type="ARBA" id="ARBA00009741"/>
    </source>
</evidence>
<proteinExistence type="inferred from homology"/>
<dbReference type="Pfam" id="PF05175">
    <property type="entry name" value="MTS"/>
    <property type="match status" value="1"/>
</dbReference>
<keyword evidence="5" id="KW-1185">Reference proteome</keyword>
<dbReference type="PANTHER" id="PTHR23290:SF0">
    <property type="entry name" value="RRNA N6-ADENOSINE-METHYLTRANSFERASE METTL5"/>
    <property type="match status" value="1"/>
</dbReference>
<dbReference type="InterPro" id="IPR002052">
    <property type="entry name" value="DNA_methylase_N6_adenine_CS"/>
</dbReference>
<evidence type="ECO:0000256" key="2">
    <source>
        <dbReference type="ARBA" id="ARBA00041374"/>
    </source>
</evidence>
<dbReference type="GeneID" id="85733272"/>
<dbReference type="GO" id="GO:0003676">
    <property type="term" value="F:nucleic acid binding"/>
    <property type="evidence" value="ECO:0007669"/>
    <property type="project" value="InterPro"/>
</dbReference>
<reference evidence="4 5" key="1">
    <citation type="submission" date="2023-10" db="EMBL/GenBank/DDBJ databases">
        <title>The complete genome sequence of Methanoculleus receptaculi DSM 18860.</title>
        <authorList>
            <person name="Lai S.-J."/>
            <person name="You Y.-T."/>
            <person name="Chen S.-C."/>
        </authorList>
    </citation>
    <scope>NUCLEOTIDE SEQUENCE [LARGE SCALE GENOMIC DNA]</scope>
    <source>
        <strain evidence="4 5">DSM 18860</strain>
    </source>
</reference>
<feature type="domain" description="Methyltransferase small" evidence="3">
    <location>
        <begin position="41"/>
        <end position="134"/>
    </location>
</feature>
<dbReference type="KEGG" id="mrc:R6Y96_08905"/>
<evidence type="ECO:0000259" key="3">
    <source>
        <dbReference type="Pfam" id="PF05175"/>
    </source>
</evidence>
<evidence type="ECO:0000313" key="5">
    <source>
        <dbReference type="Proteomes" id="UP001305652"/>
    </source>
</evidence>
<name>A0AAX4FU62_9EURY</name>